<feature type="region of interest" description="Disordered" evidence="2">
    <location>
        <begin position="30"/>
        <end position="119"/>
    </location>
</feature>
<comment type="caution">
    <text evidence="3">The sequence shown here is derived from an EMBL/GenBank/DDBJ whole genome shotgun (WGS) entry which is preliminary data.</text>
</comment>
<feature type="compositionally biased region" description="Acidic residues" evidence="2">
    <location>
        <begin position="93"/>
        <end position="102"/>
    </location>
</feature>
<feature type="compositionally biased region" description="Basic and acidic residues" evidence="2">
    <location>
        <begin position="30"/>
        <end position="80"/>
    </location>
</feature>
<dbReference type="InterPro" id="IPR004000">
    <property type="entry name" value="Actin"/>
</dbReference>
<feature type="compositionally biased region" description="Basic and acidic residues" evidence="2">
    <location>
        <begin position="384"/>
        <end position="409"/>
    </location>
</feature>
<dbReference type="Gene3D" id="3.90.640.10">
    <property type="entry name" value="Actin, Chain A, domain 4"/>
    <property type="match status" value="1"/>
</dbReference>
<feature type="region of interest" description="Disordered" evidence="2">
    <location>
        <begin position="247"/>
        <end position="437"/>
    </location>
</feature>
<dbReference type="InterPro" id="IPR043129">
    <property type="entry name" value="ATPase_NBD"/>
</dbReference>
<comment type="catalytic activity">
    <reaction evidence="1">
        <text>ATP + H2O = ADP + phosphate + H(+)</text>
        <dbReference type="Rhea" id="RHEA:13065"/>
        <dbReference type="ChEBI" id="CHEBI:15377"/>
        <dbReference type="ChEBI" id="CHEBI:15378"/>
        <dbReference type="ChEBI" id="CHEBI:30616"/>
        <dbReference type="ChEBI" id="CHEBI:43474"/>
        <dbReference type="ChEBI" id="CHEBI:456216"/>
    </reaction>
</comment>
<organism evidence="3 4">
    <name type="scientific">Triparma columacea</name>
    <dbReference type="NCBI Taxonomy" id="722753"/>
    <lineage>
        <taxon>Eukaryota</taxon>
        <taxon>Sar</taxon>
        <taxon>Stramenopiles</taxon>
        <taxon>Ochrophyta</taxon>
        <taxon>Bolidophyceae</taxon>
        <taxon>Parmales</taxon>
        <taxon>Triparmaceae</taxon>
        <taxon>Triparma</taxon>
    </lineage>
</organism>
<evidence type="ECO:0000256" key="2">
    <source>
        <dbReference type="SAM" id="MobiDB-lite"/>
    </source>
</evidence>
<dbReference type="OrthoDB" id="6220758at2759"/>
<protein>
    <recommendedName>
        <fullName evidence="5">Tudor domain-containing protein</fullName>
    </recommendedName>
</protein>
<feature type="compositionally biased region" description="Low complexity" evidence="2">
    <location>
        <begin position="291"/>
        <end position="311"/>
    </location>
</feature>
<dbReference type="Gene3D" id="3.30.420.40">
    <property type="match status" value="1"/>
</dbReference>
<dbReference type="SUPFAM" id="SSF53067">
    <property type="entry name" value="Actin-like ATPase domain"/>
    <property type="match status" value="1"/>
</dbReference>
<feature type="compositionally biased region" description="Low complexity" evidence="2">
    <location>
        <begin position="410"/>
        <end position="420"/>
    </location>
</feature>
<dbReference type="Gene3D" id="2.30.30.140">
    <property type="match status" value="1"/>
</dbReference>
<keyword evidence="4" id="KW-1185">Reference proteome</keyword>
<feature type="compositionally biased region" description="Basic and acidic residues" evidence="2">
    <location>
        <begin position="253"/>
        <end position="284"/>
    </location>
</feature>
<evidence type="ECO:0000313" key="4">
    <source>
        <dbReference type="Proteomes" id="UP001165065"/>
    </source>
</evidence>
<gene>
    <name evidence="3" type="ORF">TrCOL_g3915</name>
</gene>
<name>A0A9W7G7V7_9STRA</name>
<evidence type="ECO:0000256" key="1">
    <source>
        <dbReference type="ARBA" id="ARBA00049360"/>
    </source>
</evidence>
<dbReference type="AlphaFoldDB" id="A0A9W7G7V7"/>
<reference evidence="4" key="1">
    <citation type="journal article" date="2023" name="Commun. Biol.">
        <title>Genome analysis of Parmales, the sister group of diatoms, reveals the evolutionary specialization of diatoms from phago-mixotrophs to photoautotrophs.</title>
        <authorList>
            <person name="Ban H."/>
            <person name="Sato S."/>
            <person name="Yoshikawa S."/>
            <person name="Yamada K."/>
            <person name="Nakamura Y."/>
            <person name="Ichinomiya M."/>
            <person name="Sato N."/>
            <person name="Blanc-Mathieu R."/>
            <person name="Endo H."/>
            <person name="Kuwata A."/>
            <person name="Ogata H."/>
        </authorList>
    </citation>
    <scope>NUCLEOTIDE SEQUENCE [LARGE SCALE GENOMIC DNA]</scope>
</reference>
<evidence type="ECO:0000313" key="3">
    <source>
        <dbReference type="EMBL" id="GMI38896.1"/>
    </source>
</evidence>
<feature type="compositionally biased region" description="Basic and acidic residues" evidence="2">
    <location>
        <begin position="317"/>
        <end position="328"/>
    </location>
</feature>
<evidence type="ECO:0008006" key="5">
    <source>
        <dbReference type="Google" id="ProtNLM"/>
    </source>
</evidence>
<dbReference type="Proteomes" id="UP001165065">
    <property type="component" value="Unassembled WGS sequence"/>
</dbReference>
<sequence>MDVFTAEGVVERVMGMGEGEDGVVVLPDYVKRGKVESLEEVREKVRREIREEEVRGGEEEGKGEGERNYEEGNEGGKEGDGNGDNENDGHDNDDNEDDDDDDRSTGSSSSTESYETKKRRVLAERAQIQKELEQGSMTTLDLQGYRKLIREVYFDPRIMGIEEIGLVDACKLSVSRCKENVRQAVLADVVVTGGMSRGVGFVEDFEGRLREEIDDIYQVNVRWEDEKEGVRGVERYWKEGGRGGYWNEGGMEGWREGGEYGNRDAGKKNKKEEGEGEKGEEQEKKRGRGGNAKTTTSTTTAAATKTTTTKAGGTGKDIIKVEDDDKSKAQQPGPAKKPRKVGRAKGAAKAAASNNVYRPEREKVVQIGQTKRMREKAAAAAAAVKKEADDAAAKAGKVTEGESKGKDMNKNNNKGNLGVKGNKDGGGGRKRSRSKGYPADTVVYKVGQLVEGRWQKQSLWYKAVVVREGEVKDGGLRTWDLSYEDGDFDKELEGRFIRERKG</sequence>
<accession>A0A9W7G7V7</accession>
<dbReference type="EMBL" id="BRYA01000093">
    <property type="protein sequence ID" value="GMI38896.1"/>
    <property type="molecule type" value="Genomic_DNA"/>
</dbReference>
<dbReference type="Pfam" id="PF00022">
    <property type="entry name" value="Actin"/>
    <property type="match status" value="1"/>
</dbReference>
<proteinExistence type="predicted"/>